<dbReference type="InterPro" id="IPR007833">
    <property type="entry name" value="Capsule_polysaccharide_synth"/>
</dbReference>
<gene>
    <name evidence="1" type="ordered locus">Hqrw_3435</name>
</gene>
<dbReference type="GeneID" id="12448255"/>
<dbReference type="AlphaFoldDB" id="G0LM78"/>
<dbReference type="GO" id="GO:0000271">
    <property type="term" value="P:polysaccharide biosynthetic process"/>
    <property type="evidence" value="ECO:0007669"/>
    <property type="project" value="InterPro"/>
</dbReference>
<evidence type="ECO:0008006" key="3">
    <source>
        <dbReference type="Google" id="ProtNLM"/>
    </source>
</evidence>
<dbReference type="Pfam" id="PF05159">
    <property type="entry name" value="Capsule_synth"/>
    <property type="match status" value="1"/>
</dbReference>
<dbReference type="GO" id="GO:0015774">
    <property type="term" value="P:polysaccharide transport"/>
    <property type="evidence" value="ECO:0007669"/>
    <property type="project" value="InterPro"/>
</dbReference>
<protein>
    <recommendedName>
        <fullName evidence="3">Capsule polysaccharide biosynthesis protein</fullName>
    </recommendedName>
</protein>
<dbReference type="RefSeq" id="WP_014556627.1">
    <property type="nucleotide sequence ID" value="NC_017459.1"/>
</dbReference>
<organism evidence="1 2">
    <name type="scientific">Haloquadratum walsbyi (strain DSM 16854 / JCM 12705 / C23)</name>
    <dbReference type="NCBI Taxonomy" id="768065"/>
    <lineage>
        <taxon>Archaea</taxon>
        <taxon>Methanobacteriati</taxon>
        <taxon>Methanobacteriota</taxon>
        <taxon>Stenosarchaea group</taxon>
        <taxon>Halobacteria</taxon>
        <taxon>Halobacteriales</taxon>
        <taxon>Haloferacaceae</taxon>
        <taxon>Haloquadratum</taxon>
    </lineage>
</organism>
<name>G0LM78_HALWC</name>
<dbReference type="Proteomes" id="UP000007954">
    <property type="component" value="Chromosome"/>
</dbReference>
<dbReference type="OrthoDB" id="308190at2157"/>
<dbReference type="EMBL" id="FR746099">
    <property type="protein sequence ID" value="CCC41198.1"/>
    <property type="molecule type" value="Genomic_DNA"/>
</dbReference>
<evidence type="ECO:0000313" key="2">
    <source>
        <dbReference type="Proteomes" id="UP000007954"/>
    </source>
</evidence>
<sequence length="530" mass="59855">MKRKALNLASTLSVSQPLISLYDNFVNQITPKLNVCDEISSFELRNKEREGYILLTLIPGIKPTGIFTLATAFKLKGYQPIILYNNGMLPIKPSTRYYTNSQAALDIQRYRINLFEKNFRISPISINDILDENYDCDLDGSISTIDSFNYNGIDLSPYAVASTRKYLQKYTLNNDEDRVMDPYRKFIKAGAIMLDSTQWLVNKFDIEAALLVEPAYVHGGIPAKICSKNGINAYTRGGGYQFGKVSFGRASNRNPFPNFANEETVLSAINTGLSSLQKNRVQEVMKRRETGEIVSTYYTTENKVSVDSSKDHIVGIFSHLLWDGALAPKQSIYRNIFDWLSDIINIGAQNKNTHFVIKSHPAELIKGTDQSVGDWIEQTYDTLPSNFTFLPPDTDVNTYSLIRDLDAGIVYASTVGLEMAYHGVPVITGGYPPYHGFGVTHDPKNQAEFKTMVKNIKSLDCNKNMKKKAKRLAYLLFVSKCFDYPYSSIESGQHIYITQERILSNDAINNIVNRILNGKEVIKPHWQHSK</sequence>
<reference evidence="1 2" key="1">
    <citation type="journal article" date="2011" name="PLoS ONE">
        <title>Haloquadratum walsbyi: limited diversity in a global pond.</title>
        <authorList>
            <person name="Dyall-Smith M."/>
            <person name="Pfeiffer F."/>
            <person name="Klee K."/>
            <person name="Palm P."/>
            <person name="Gross K."/>
            <person name="Schuster S.C."/>
            <person name="Rampp M."/>
            <person name="Oesterhelt D."/>
        </authorList>
    </citation>
    <scope>NUCLEOTIDE SEQUENCE [LARGE SCALE GENOMIC DNA]</scope>
    <source>
        <strain evidence="2">DSM 16854 / JCM 12705 / C23</strain>
    </source>
</reference>
<dbReference type="HOGENOM" id="CLU_513530_0_0_2"/>
<evidence type="ECO:0000313" key="1">
    <source>
        <dbReference type="EMBL" id="CCC41198.1"/>
    </source>
</evidence>
<accession>G0LM78</accession>
<proteinExistence type="predicted"/>
<dbReference type="KEGG" id="hwc:Hqrw_3435"/>